<dbReference type="Pfam" id="PF12228">
    <property type="entry name" value="DUF3604"/>
    <property type="match status" value="1"/>
</dbReference>
<dbReference type="InterPro" id="IPR022028">
    <property type="entry name" value="DUF3604"/>
</dbReference>
<name>A0A239F4U2_9RHOB</name>
<reference evidence="2 3" key="1">
    <citation type="submission" date="2017-06" db="EMBL/GenBank/DDBJ databases">
        <authorList>
            <person name="Kim H.J."/>
            <person name="Triplett B.A."/>
        </authorList>
    </citation>
    <scope>NUCLEOTIDE SEQUENCE [LARGE SCALE GENOMIC DNA]</scope>
    <source>
        <strain evidence="2 3">DSM 29339</strain>
    </source>
</reference>
<organism evidence="2 3">
    <name type="scientific">Tropicimonas sediminicola</name>
    <dbReference type="NCBI Taxonomy" id="1031541"/>
    <lineage>
        <taxon>Bacteria</taxon>
        <taxon>Pseudomonadati</taxon>
        <taxon>Pseudomonadota</taxon>
        <taxon>Alphaproteobacteria</taxon>
        <taxon>Rhodobacterales</taxon>
        <taxon>Roseobacteraceae</taxon>
        <taxon>Tropicimonas</taxon>
    </lineage>
</organism>
<evidence type="ECO:0000313" key="2">
    <source>
        <dbReference type="EMBL" id="SNS51114.1"/>
    </source>
</evidence>
<feature type="chain" id="PRO_5012986427" description="DUF3604 domain-containing protein" evidence="1">
    <location>
        <begin position="31"/>
        <end position="642"/>
    </location>
</feature>
<dbReference type="Gene3D" id="3.20.20.140">
    <property type="entry name" value="Metal-dependent hydrolases"/>
    <property type="match status" value="1"/>
</dbReference>
<proteinExistence type="predicted"/>
<gene>
    <name evidence="2" type="ORF">SAMN05421757_102463</name>
</gene>
<keyword evidence="3" id="KW-1185">Reference proteome</keyword>
<feature type="signal peptide" evidence="1">
    <location>
        <begin position="1"/>
        <end position="30"/>
    </location>
</feature>
<dbReference type="EMBL" id="FZOY01000002">
    <property type="protein sequence ID" value="SNS51114.1"/>
    <property type="molecule type" value="Genomic_DNA"/>
</dbReference>
<dbReference type="Proteomes" id="UP000198426">
    <property type="component" value="Unassembled WGS sequence"/>
</dbReference>
<evidence type="ECO:0008006" key="4">
    <source>
        <dbReference type="Google" id="ProtNLM"/>
    </source>
</evidence>
<sequence>MMKDISINPGSMTLRLAACLAALGMVTAEAQEYTTEQEDTEAVLAPDGFSPYAGRNFPQVPLWGDSHLHTMVSVDAGTMTRLTQEQAFRFARGEEVTTTHGLRAKLSRPLDWLVVSDHAEMYGLMPQLLAGDGQVLANEQGRLWYEALTSGDPQLAFDTAMEIVASLSDDTPPIDNPKAIKHAWEDYTALADSYNEPGIFSAIIGYEYTTEGANNLHRNVLFRDGRFRANQTLPFSQYDSKNPEDLWAYLADYEARTGGEVLAIAHNGNLSNGRMFSFNAYDGSELTEEIASLRARFEPLYEATQIKGDGEAHPFLSPDDEFADFDTWDAANLNGTEVKEPEMLAGEYAREALKRGLRIEQDLGVNPFKFGMVGATDAHTGMATAQEDNFFGKHSGVEPEPGRWEHVVIEAPDPDLTIYGWKQAAGGLGAVWARENTRAAIFDAMMRKETYATTGSRMLVRFFGGYDFTDEDTLSRLPADLGYAKGVPMGGNLSAAPDGEAPNFLFVALKDSISGNLDRIQIVKGWIDANGETQEKIYNAAWSGDRELDADGKLPEVGNTVDVANATWTNTIGAPELIGVWEDPDFDPAQPAFYYARVIEIPTPRWTAYEAKRFGIEMPDEVPMITTERAYTSPIWYTPAAE</sequence>
<evidence type="ECO:0000256" key="1">
    <source>
        <dbReference type="SAM" id="SignalP"/>
    </source>
</evidence>
<dbReference type="AlphaFoldDB" id="A0A239F4U2"/>
<dbReference type="OrthoDB" id="543560at2"/>
<keyword evidence="1" id="KW-0732">Signal</keyword>
<evidence type="ECO:0000313" key="3">
    <source>
        <dbReference type="Proteomes" id="UP000198426"/>
    </source>
</evidence>
<protein>
    <recommendedName>
        <fullName evidence="4">DUF3604 domain-containing protein</fullName>
    </recommendedName>
</protein>
<accession>A0A239F4U2</accession>